<dbReference type="PANTHER" id="PTHR47987">
    <property type="entry name" value="OS08G0249100 PROTEIN"/>
    <property type="match status" value="1"/>
</dbReference>
<comment type="caution">
    <text evidence="1">The sequence shown here is derived from an EMBL/GenBank/DDBJ whole genome shotgun (WGS) entry which is preliminary data.</text>
</comment>
<reference evidence="1 2" key="1">
    <citation type="journal article" date="2024" name="G3 (Bethesda)">
        <title>Genome assembly of Hibiscus sabdariffa L. provides insights into metabolisms of medicinal natural products.</title>
        <authorList>
            <person name="Kim T."/>
        </authorList>
    </citation>
    <scope>NUCLEOTIDE SEQUENCE [LARGE SCALE GENOMIC DNA]</scope>
    <source>
        <strain evidence="1">TK-2024</strain>
        <tissue evidence="1">Old leaves</tissue>
    </source>
</reference>
<dbReference type="InterPro" id="IPR046958">
    <property type="entry name" value="RBK1/2/STUNTED"/>
</dbReference>
<dbReference type="InterPro" id="IPR008266">
    <property type="entry name" value="Tyr_kinase_AS"/>
</dbReference>
<protein>
    <submittedName>
        <fullName evidence="1">Uncharacterized protein</fullName>
    </submittedName>
</protein>
<dbReference type="SUPFAM" id="SSF56112">
    <property type="entry name" value="Protein kinase-like (PK-like)"/>
    <property type="match status" value="1"/>
</dbReference>
<dbReference type="InterPro" id="IPR011009">
    <property type="entry name" value="Kinase-like_dom_sf"/>
</dbReference>
<gene>
    <name evidence="1" type="ORF">V6N11_027631</name>
</gene>
<dbReference type="Proteomes" id="UP001396334">
    <property type="component" value="Unassembled WGS sequence"/>
</dbReference>
<dbReference type="Gene3D" id="1.10.510.10">
    <property type="entry name" value="Transferase(Phosphotransferase) domain 1"/>
    <property type="match status" value="2"/>
</dbReference>
<organism evidence="1 2">
    <name type="scientific">Hibiscus sabdariffa</name>
    <name type="common">roselle</name>
    <dbReference type="NCBI Taxonomy" id="183260"/>
    <lineage>
        <taxon>Eukaryota</taxon>
        <taxon>Viridiplantae</taxon>
        <taxon>Streptophyta</taxon>
        <taxon>Embryophyta</taxon>
        <taxon>Tracheophyta</taxon>
        <taxon>Spermatophyta</taxon>
        <taxon>Magnoliopsida</taxon>
        <taxon>eudicotyledons</taxon>
        <taxon>Gunneridae</taxon>
        <taxon>Pentapetalae</taxon>
        <taxon>rosids</taxon>
        <taxon>malvids</taxon>
        <taxon>Malvales</taxon>
        <taxon>Malvaceae</taxon>
        <taxon>Malvoideae</taxon>
        <taxon>Hibiscus</taxon>
    </lineage>
</organism>
<dbReference type="SMART" id="SM00220">
    <property type="entry name" value="S_TKc"/>
    <property type="match status" value="1"/>
</dbReference>
<proteinExistence type="predicted"/>
<evidence type="ECO:0000313" key="2">
    <source>
        <dbReference type="Proteomes" id="UP001396334"/>
    </source>
</evidence>
<sequence length="431" mass="48942">MDVEMECIPEAVKETEEKTPEIESNKQPSPRGVLENPELESDSDSGSTPSATTHISDGGENESPDIQKPVSQSQKWADSYSFQWRSIFETIKRKSSKLYVLPLLAKSAKHREEEENLLYRTNEPKPSWRHFSYSELVDATDNFNLENLLGKGGQAEVYKGQLPDGQIVAVKKIVSIDKEEEDQVGDFLTELGILAHIKHPNAAQLIGFCVDEGLHLILNFSPYGNLTTMLFGSVCLDWKTRFKVAIGIAEGLKYLHHECRKRIIHRDITASNILLTEDYEAQISDFGLAKWLPEKWNNHVVHPIEGTFGLELRAFLLRLILLLALIRFYAKPYLESNQVMELIDPRLKDDFNLTEMQRAMLAASMCISHLATMRPTMAEVVKLLKEEDGPVDFHQVSSGRKAVIVDGCDLKDYNCNNYIDDLNRHKQLVLE</sequence>
<dbReference type="Gene3D" id="3.30.200.20">
    <property type="entry name" value="Phosphorylase Kinase, domain 1"/>
    <property type="match status" value="1"/>
</dbReference>
<name>A0ABR1ZBM3_9ROSI</name>
<dbReference type="InterPro" id="IPR001245">
    <property type="entry name" value="Ser-Thr/Tyr_kinase_cat_dom"/>
</dbReference>
<evidence type="ECO:0000313" key="1">
    <source>
        <dbReference type="EMBL" id="KAK8477653.1"/>
    </source>
</evidence>
<dbReference type="EMBL" id="JBBPBN010001728">
    <property type="protein sequence ID" value="KAK8477653.1"/>
    <property type="molecule type" value="Genomic_DNA"/>
</dbReference>
<dbReference type="Pfam" id="PF07714">
    <property type="entry name" value="PK_Tyr_Ser-Thr"/>
    <property type="match status" value="1"/>
</dbReference>
<dbReference type="PROSITE" id="PS50011">
    <property type="entry name" value="PROTEIN_KINASE_DOM"/>
    <property type="match status" value="1"/>
</dbReference>
<dbReference type="InterPro" id="IPR000719">
    <property type="entry name" value="Prot_kinase_dom"/>
</dbReference>
<dbReference type="PROSITE" id="PS00109">
    <property type="entry name" value="PROTEIN_KINASE_TYR"/>
    <property type="match status" value="1"/>
</dbReference>
<dbReference type="PANTHER" id="PTHR47987:SF7">
    <property type="entry name" value="PROTEIN KINASE SUPERFAMILY PROTEIN"/>
    <property type="match status" value="1"/>
</dbReference>
<accession>A0ABR1ZBM3</accession>
<keyword evidence="2" id="KW-1185">Reference proteome</keyword>